<dbReference type="AlphaFoldDB" id="A0A2N0Z008"/>
<dbReference type="OrthoDB" id="198428at2"/>
<proteinExistence type="predicted"/>
<dbReference type="Pfam" id="PF01810">
    <property type="entry name" value="LysE"/>
    <property type="match status" value="1"/>
</dbReference>
<feature type="transmembrane region" description="Helical" evidence="6">
    <location>
        <begin position="116"/>
        <end position="133"/>
    </location>
</feature>
<keyword evidence="8" id="KW-1185">Reference proteome</keyword>
<reference evidence="7 8" key="1">
    <citation type="journal article" date="2003" name="Int. J. Syst. Evol. Microbiol.">
        <title>Bacillus nealsonii sp. nov., isolated from a spacecraft-assembly facility, whose spores are gamma-radiation resistant.</title>
        <authorList>
            <person name="Venkateswaran K."/>
            <person name="Kempf M."/>
            <person name="Chen F."/>
            <person name="Satomi M."/>
            <person name="Nicholson W."/>
            <person name="Kern R."/>
        </authorList>
    </citation>
    <scope>NUCLEOTIDE SEQUENCE [LARGE SCALE GENOMIC DNA]</scope>
    <source>
        <strain evidence="7 8">FO-92</strain>
    </source>
</reference>
<dbReference type="Proteomes" id="UP000233375">
    <property type="component" value="Unassembled WGS sequence"/>
</dbReference>
<feature type="transmembrane region" description="Helical" evidence="6">
    <location>
        <begin position="6"/>
        <end position="28"/>
    </location>
</feature>
<keyword evidence="2" id="KW-1003">Cell membrane</keyword>
<evidence type="ECO:0000256" key="4">
    <source>
        <dbReference type="ARBA" id="ARBA00022989"/>
    </source>
</evidence>
<protein>
    <submittedName>
        <fullName evidence="7">Lysine transporter LysE</fullName>
    </submittedName>
</protein>
<comment type="subcellular location">
    <subcellularLocation>
        <location evidence="1">Cell membrane</location>
        <topology evidence="1">Multi-pass membrane protein</topology>
    </subcellularLocation>
</comment>
<dbReference type="EMBL" id="PISE01000031">
    <property type="protein sequence ID" value="PKG22846.1"/>
    <property type="molecule type" value="Genomic_DNA"/>
</dbReference>
<dbReference type="RefSeq" id="WP_101177867.1">
    <property type="nucleotide sequence ID" value="NZ_PISE01000031.1"/>
</dbReference>
<dbReference type="GO" id="GO:0005886">
    <property type="term" value="C:plasma membrane"/>
    <property type="evidence" value="ECO:0007669"/>
    <property type="project" value="UniProtKB-SubCell"/>
</dbReference>
<sequence>MNMTSLLIYCFIVTFTPGPTNIVILSTVHNAGAKKAMEYTYGATIAFGLLLVISAMLNTMLITVIPKILIVMQIIGSFYMFYLAYQIYKADTSKSTVNQTASFLSGFLMQFLNPKVVLFTLTVIPSFVMPHYISTSMVTISVITITLIGFLAFITWVLFGKIFKDSLQKHNKIVNVLMALFLAYSGIMIWL</sequence>
<gene>
    <name evidence="7" type="ORF">CWS01_14255</name>
</gene>
<dbReference type="PANTHER" id="PTHR30086:SF20">
    <property type="entry name" value="ARGININE EXPORTER PROTEIN ARGO-RELATED"/>
    <property type="match status" value="1"/>
</dbReference>
<dbReference type="GO" id="GO:0033228">
    <property type="term" value="P:cysteine export across plasma membrane"/>
    <property type="evidence" value="ECO:0007669"/>
    <property type="project" value="TreeGrafter"/>
</dbReference>
<evidence type="ECO:0000313" key="8">
    <source>
        <dbReference type="Proteomes" id="UP000233375"/>
    </source>
</evidence>
<feature type="transmembrane region" description="Helical" evidence="6">
    <location>
        <begin position="40"/>
        <end position="62"/>
    </location>
</feature>
<feature type="transmembrane region" description="Helical" evidence="6">
    <location>
        <begin position="68"/>
        <end position="85"/>
    </location>
</feature>
<feature type="transmembrane region" description="Helical" evidence="6">
    <location>
        <begin position="139"/>
        <end position="160"/>
    </location>
</feature>
<name>A0A2N0Z008_9BACI</name>
<keyword evidence="5 6" id="KW-0472">Membrane</keyword>
<dbReference type="PANTHER" id="PTHR30086">
    <property type="entry name" value="ARGININE EXPORTER PROTEIN ARGO"/>
    <property type="match status" value="1"/>
</dbReference>
<keyword evidence="4 6" id="KW-1133">Transmembrane helix</keyword>
<evidence type="ECO:0000256" key="6">
    <source>
        <dbReference type="SAM" id="Phobius"/>
    </source>
</evidence>
<evidence type="ECO:0000313" key="7">
    <source>
        <dbReference type="EMBL" id="PKG22846.1"/>
    </source>
</evidence>
<organism evidence="7 8">
    <name type="scientific">Niallia nealsonii</name>
    <dbReference type="NCBI Taxonomy" id="115979"/>
    <lineage>
        <taxon>Bacteria</taxon>
        <taxon>Bacillati</taxon>
        <taxon>Bacillota</taxon>
        <taxon>Bacilli</taxon>
        <taxon>Bacillales</taxon>
        <taxon>Bacillaceae</taxon>
        <taxon>Niallia</taxon>
    </lineage>
</organism>
<evidence type="ECO:0000256" key="3">
    <source>
        <dbReference type="ARBA" id="ARBA00022692"/>
    </source>
</evidence>
<keyword evidence="3 6" id="KW-0812">Transmembrane</keyword>
<evidence type="ECO:0000256" key="5">
    <source>
        <dbReference type="ARBA" id="ARBA00023136"/>
    </source>
</evidence>
<dbReference type="InterPro" id="IPR001123">
    <property type="entry name" value="LeuE-type"/>
</dbReference>
<comment type="caution">
    <text evidence="7">The sequence shown here is derived from an EMBL/GenBank/DDBJ whole genome shotgun (WGS) entry which is preliminary data.</text>
</comment>
<evidence type="ECO:0000256" key="2">
    <source>
        <dbReference type="ARBA" id="ARBA00022475"/>
    </source>
</evidence>
<feature type="transmembrane region" description="Helical" evidence="6">
    <location>
        <begin position="172"/>
        <end position="190"/>
    </location>
</feature>
<evidence type="ECO:0000256" key="1">
    <source>
        <dbReference type="ARBA" id="ARBA00004651"/>
    </source>
</evidence>
<accession>A0A2N0Z008</accession>
<dbReference type="GO" id="GO:0015171">
    <property type="term" value="F:amino acid transmembrane transporter activity"/>
    <property type="evidence" value="ECO:0007669"/>
    <property type="project" value="TreeGrafter"/>
</dbReference>